<accession>G7KMP9</accession>
<dbReference type="HOGENOM" id="CLU_2779708_0_0_1"/>
<keyword evidence="1" id="KW-0812">Transmembrane</keyword>
<dbReference type="EnsemblPlants" id="AES74939">
    <property type="protein sequence ID" value="AES74939"/>
    <property type="gene ID" value="MTR_6g015140"/>
</dbReference>
<proteinExistence type="predicted"/>
<gene>
    <name evidence="1" type="ordered locus">MTR_6g015140</name>
</gene>
<protein>
    <submittedName>
        <fullName evidence="1">Transmembrane protein, putative</fullName>
    </submittedName>
</protein>
<dbReference type="AlphaFoldDB" id="G7KMP9"/>
<sequence>MGYEKQDDEEEWDCPEMQRDACFLHFIRFVFVVKTLLAVKYDIWYIHMKGMSYNTYIGQYLPLFLIGDP</sequence>
<dbReference type="Proteomes" id="UP000002051">
    <property type="component" value="Chromosome 6"/>
</dbReference>
<reference evidence="2" key="3">
    <citation type="submission" date="2015-04" db="UniProtKB">
        <authorList>
            <consortium name="EnsemblPlants"/>
        </authorList>
    </citation>
    <scope>IDENTIFICATION</scope>
    <source>
        <strain evidence="2">cv. Jemalong A17</strain>
    </source>
</reference>
<keyword evidence="3" id="KW-1185">Reference proteome</keyword>
<name>G7KMP9_MEDTR</name>
<reference evidence="1 3" key="2">
    <citation type="journal article" date="2014" name="BMC Genomics">
        <title>An improved genome release (version Mt4.0) for the model legume Medicago truncatula.</title>
        <authorList>
            <person name="Tang H."/>
            <person name="Krishnakumar V."/>
            <person name="Bidwell S."/>
            <person name="Rosen B."/>
            <person name="Chan A."/>
            <person name="Zhou S."/>
            <person name="Gentzbittel L."/>
            <person name="Childs K.L."/>
            <person name="Yandell M."/>
            <person name="Gundlach H."/>
            <person name="Mayer K.F."/>
            <person name="Schwartz D.C."/>
            <person name="Town C.D."/>
        </authorList>
    </citation>
    <scope>GENOME REANNOTATION</scope>
    <source>
        <strain evidence="2 3">cv. Jemalong A17</strain>
    </source>
</reference>
<dbReference type="PaxDb" id="3880-AES74939"/>
<reference evidence="1 3" key="1">
    <citation type="journal article" date="2011" name="Nature">
        <title>The Medicago genome provides insight into the evolution of rhizobial symbioses.</title>
        <authorList>
            <person name="Young N.D."/>
            <person name="Debelle F."/>
            <person name="Oldroyd G.E."/>
            <person name="Geurts R."/>
            <person name="Cannon S.B."/>
            <person name="Udvardi M.K."/>
            <person name="Benedito V.A."/>
            <person name="Mayer K.F."/>
            <person name="Gouzy J."/>
            <person name="Schoof H."/>
            <person name="Van de Peer Y."/>
            <person name="Proost S."/>
            <person name="Cook D.R."/>
            <person name="Meyers B.C."/>
            <person name="Spannagl M."/>
            <person name="Cheung F."/>
            <person name="De Mita S."/>
            <person name="Krishnakumar V."/>
            <person name="Gundlach H."/>
            <person name="Zhou S."/>
            <person name="Mudge J."/>
            <person name="Bharti A.K."/>
            <person name="Murray J.D."/>
            <person name="Naoumkina M.A."/>
            <person name="Rosen B."/>
            <person name="Silverstein K.A."/>
            <person name="Tang H."/>
            <person name="Rombauts S."/>
            <person name="Zhao P.X."/>
            <person name="Zhou P."/>
            <person name="Barbe V."/>
            <person name="Bardou P."/>
            <person name="Bechner M."/>
            <person name="Bellec A."/>
            <person name="Berger A."/>
            <person name="Berges H."/>
            <person name="Bidwell S."/>
            <person name="Bisseling T."/>
            <person name="Choisne N."/>
            <person name="Couloux A."/>
            <person name="Denny R."/>
            <person name="Deshpande S."/>
            <person name="Dai X."/>
            <person name="Doyle J.J."/>
            <person name="Dudez A.M."/>
            <person name="Farmer A.D."/>
            <person name="Fouteau S."/>
            <person name="Franken C."/>
            <person name="Gibelin C."/>
            <person name="Gish J."/>
            <person name="Goldstein S."/>
            <person name="Gonzalez A.J."/>
            <person name="Green P.J."/>
            <person name="Hallab A."/>
            <person name="Hartog M."/>
            <person name="Hua A."/>
            <person name="Humphray S.J."/>
            <person name="Jeong D.H."/>
            <person name="Jing Y."/>
            <person name="Jocker A."/>
            <person name="Kenton S.M."/>
            <person name="Kim D.J."/>
            <person name="Klee K."/>
            <person name="Lai H."/>
            <person name="Lang C."/>
            <person name="Lin S."/>
            <person name="Macmil S.L."/>
            <person name="Magdelenat G."/>
            <person name="Matthews L."/>
            <person name="McCorrison J."/>
            <person name="Monaghan E.L."/>
            <person name="Mun J.H."/>
            <person name="Najar F.Z."/>
            <person name="Nicholson C."/>
            <person name="Noirot C."/>
            <person name="O'Bleness M."/>
            <person name="Paule C.R."/>
            <person name="Poulain J."/>
            <person name="Prion F."/>
            <person name="Qin B."/>
            <person name="Qu C."/>
            <person name="Retzel E.F."/>
            <person name="Riddle C."/>
            <person name="Sallet E."/>
            <person name="Samain S."/>
            <person name="Samson N."/>
            <person name="Sanders I."/>
            <person name="Saurat O."/>
            <person name="Scarpelli C."/>
            <person name="Schiex T."/>
            <person name="Segurens B."/>
            <person name="Severin A.J."/>
            <person name="Sherrier D.J."/>
            <person name="Shi R."/>
            <person name="Sims S."/>
            <person name="Singer S.R."/>
            <person name="Sinharoy S."/>
            <person name="Sterck L."/>
            <person name="Viollet A."/>
            <person name="Wang B.B."/>
            <person name="Wang K."/>
            <person name="Wang M."/>
            <person name="Wang X."/>
            <person name="Warfsmann J."/>
            <person name="Weissenbach J."/>
            <person name="White D.D."/>
            <person name="White J.D."/>
            <person name="Wiley G.B."/>
            <person name="Wincker P."/>
            <person name="Xing Y."/>
            <person name="Yang L."/>
            <person name="Yao Z."/>
            <person name="Ying F."/>
            <person name="Zhai J."/>
            <person name="Zhou L."/>
            <person name="Zuber A."/>
            <person name="Denarie J."/>
            <person name="Dixon R.A."/>
            <person name="May G.D."/>
            <person name="Schwartz D.C."/>
            <person name="Rogers J."/>
            <person name="Quetier F."/>
            <person name="Town C.D."/>
            <person name="Roe B.A."/>
        </authorList>
    </citation>
    <scope>NUCLEOTIDE SEQUENCE [LARGE SCALE GENOMIC DNA]</scope>
    <source>
        <strain evidence="1">A17</strain>
        <strain evidence="2 3">cv. Jemalong A17</strain>
    </source>
</reference>
<organism evidence="1 3">
    <name type="scientific">Medicago truncatula</name>
    <name type="common">Barrel medic</name>
    <name type="synonym">Medicago tribuloides</name>
    <dbReference type="NCBI Taxonomy" id="3880"/>
    <lineage>
        <taxon>Eukaryota</taxon>
        <taxon>Viridiplantae</taxon>
        <taxon>Streptophyta</taxon>
        <taxon>Embryophyta</taxon>
        <taxon>Tracheophyta</taxon>
        <taxon>Spermatophyta</taxon>
        <taxon>Magnoliopsida</taxon>
        <taxon>eudicotyledons</taxon>
        <taxon>Gunneridae</taxon>
        <taxon>Pentapetalae</taxon>
        <taxon>rosids</taxon>
        <taxon>fabids</taxon>
        <taxon>Fabales</taxon>
        <taxon>Fabaceae</taxon>
        <taxon>Papilionoideae</taxon>
        <taxon>50 kb inversion clade</taxon>
        <taxon>NPAAA clade</taxon>
        <taxon>Hologalegina</taxon>
        <taxon>IRL clade</taxon>
        <taxon>Trifolieae</taxon>
        <taxon>Medicago</taxon>
    </lineage>
</organism>
<dbReference type="EMBL" id="CM001222">
    <property type="protein sequence ID" value="AES74939.1"/>
    <property type="molecule type" value="Genomic_DNA"/>
</dbReference>
<evidence type="ECO:0000313" key="3">
    <source>
        <dbReference type="Proteomes" id="UP000002051"/>
    </source>
</evidence>
<keyword evidence="1" id="KW-0472">Membrane</keyword>
<evidence type="ECO:0000313" key="2">
    <source>
        <dbReference type="EnsemblPlants" id="AES74939"/>
    </source>
</evidence>
<evidence type="ECO:0000313" key="1">
    <source>
        <dbReference type="EMBL" id="AES74939.1"/>
    </source>
</evidence>